<dbReference type="RefSeq" id="WP_106713497.1">
    <property type="nucleotide sequence ID" value="NZ_PGGO01000023.1"/>
</dbReference>
<dbReference type="InterPro" id="IPR011660">
    <property type="entry name" value="VapB-like"/>
</dbReference>
<keyword evidence="2" id="KW-1185">Reference proteome</keyword>
<reference evidence="2" key="1">
    <citation type="submission" date="2017-11" db="EMBL/GenBank/DDBJ databases">
        <authorList>
            <person name="Kuznetsova I."/>
            <person name="Sazanova A."/>
            <person name="Chirak E."/>
            <person name="Safronova V."/>
            <person name="Willems A."/>
        </authorList>
    </citation>
    <scope>NUCLEOTIDE SEQUENCE [LARGE SCALE GENOMIC DNA]</scope>
    <source>
        <strain evidence="2">STM 196</strain>
    </source>
</reference>
<organism evidence="1 2">
    <name type="scientific">Phyllobacterium brassicacearum</name>
    <dbReference type="NCBI Taxonomy" id="314235"/>
    <lineage>
        <taxon>Bacteria</taxon>
        <taxon>Pseudomonadati</taxon>
        <taxon>Pseudomonadota</taxon>
        <taxon>Alphaproteobacteria</taxon>
        <taxon>Hyphomicrobiales</taxon>
        <taxon>Phyllobacteriaceae</taxon>
        <taxon>Phyllobacterium</taxon>
    </lineage>
</organism>
<sequence>MPLNIRSEQVNELAEKLAARTNLNKTEAVKLALMNELRRADEAVPLWERLKPLREKIAAYPDSGLAADKAFFDELSGDY</sequence>
<dbReference type="OrthoDB" id="9814421at2"/>
<gene>
    <name evidence="1" type="ORF">CU102_23405</name>
</gene>
<protein>
    <submittedName>
        <fullName evidence="1">Transcription factor</fullName>
    </submittedName>
</protein>
<evidence type="ECO:0000313" key="1">
    <source>
        <dbReference type="EMBL" id="PSH63801.1"/>
    </source>
</evidence>
<dbReference type="EMBL" id="PGGO01000023">
    <property type="protein sequence ID" value="PSH63801.1"/>
    <property type="molecule type" value="Genomic_DNA"/>
</dbReference>
<accession>A0A2P7BBF1</accession>
<evidence type="ECO:0000313" key="2">
    <source>
        <dbReference type="Proteomes" id="UP000241444"/>
    </source>
</evidence>
<dbReference type="AlphaFoldDB" id="A0A2P7BBF1"/>
<dbReference type="Proteomes" id="UP000241444">
    <property type="component" value="Unassembled WGS sequence"/>
</dbReference>
<proteinExistence type="predicted"/>
<comment type="caution">
    <text evidence="1">The sequence shown here is derived from an EMBL/GenBank/DDBJ whole genome shotgun (WGS) entry which is preliminary data.</text>
</comment>
<dbReference type="Pfam" id="PF07704">
    <property type="entry name" value="PSK_trans_fac"/>
    <property type="match status" value="1"/>
</dbReference>
<name>A0A2P7BBF1_9HYPH</name>